<reference evidence="4 5" key="2">
    <citation type="submission" date="2020-02" db="EMBL/GenBank/DDBJ databases">
        <authorList>
            <person name="Sun Q."/>
            <person name="Inoue M."/>
        </authorList>
    </citation>
    <scope>NUCLEOTIDE SEQUENCE [LARGE SCALE GENOMIC DNA]</scope>
    <source>
        <strain evidence="4 5">KCTC 22478</strain>
    </source>
</reference>
<protein>
    <submittedName>
        <fullName evidence="3">Uncharacterized protein</fullName>
    </submittedName>
</protein>
<dbReference type="EMBL" id="JAAEDK010000014">
    <property type="protein sequence ID" value="MBR0659146.1"/>
    <property type="molecule type" value="Genomic_DNA"/>
</dbReference>
<name>A0A9X9WFN6_9PROT</name>
<reference evidence="3" key="1">
    <citation type="submission" date="2020-01" db="EMBL/GenBank/DDBJ databases">
        <authorList>
            <person name="Rat A."/>
        </authorList>
    </citation>
    <scope>NUCLEOTIDE SEQUENCE</scope>
    <source>
        <strain evidence="3">LMG 31161</strain>
    </source>
</reference>
<dbReference type="Proteomes" id="UP000746741">
    <property type="component" value="Unassembled WGS sequence"/>
</dbReference>
<dbReference type="RefSeq" id="WP_168041623.1">
    <property type="nucleotide sequence ID" value="NZ_JAAEDK010000014.1"/>
</dbReference>
<evidence type="ECO:0000313" key="3">
    <source>
        <dbReference type="EMBL" id="MBR0659146.1"/>
    </source>
</evidence>
<dbReference type="EMBL" id="JAAVUP010000003">
    <property type="protein sequence ID" value="NKE17718.1"/>
    <property type="molecule type" value="Genomic_DNA"/>
</dbReference>
<sequence length="420" mass="43591">MRVLRSAAAALALAACAPARAPEPLTTADLRRAGSVGEVLVLARFHRTDTGEGIFVGGPTASVPAFLTRLEDGREERFGGSAPSVPAAAAGWVIQPLRPGAYHLTLGGYGAPEDGRAFLVTVPSGGGVTYIGSIGFDCPYTVDRPCRRLAAPVEEPLAARPALPGTSGAQQVSLARRHEAREATRGWPPPSRIEVAVDRASVRSAIDWEDLVGREGSREVIRAAGGIGGLGVAGAQGGSAGAILMAPVFAVALVTVAVGGIAAGAEAAHRSAVEHQWRPCLDALGEGVPASAIEARIPPATWDEAGSGGRQRSRPTVAWQVEVTRVVLRRCPGEGLAYGAEVGMRWTTPGREAHITRAMRYPPSAPGLRFQVPPVWELPVTEGVTCRPLADYCRPEGAGLLAADVADAVAAARDVLLQPR</sequence>
<feature type="region of interest" description="Disordered" evidence="1">
    <location>
        <begin position="160"/>
        <end position="189"/>
    </location>
</feature>
<dbReference type="AlphaFoldDB" id="A0A9X9WFN6"/>
<proteinExistence type="predicted"/>
<feature type="chain" id="PRO_5040982434" evidence="2">
    <location>
        <begin position="22"/>
        <end position="420"/>
    </location>
</feature>
<evidence type="ECO:0000313" key="6">
    <source>
        <dbReference type="Proteomes" id="UP001138708"/>
    </source>
</evidence>
<organism evidence="3 6">
    <name type="scientific">Neoroseomonas oryzicola</name>
    <dbReference type="NCBI Taxonomy" id="535904"/>
    <lineage>
        <taxon>Bacteria</taxon>
        <taxon>Pseudomonadati</taxon>
        <taxon>Pseudomonadota</taxon>
        <taxon>Alphaproteobacteria</taxon>
        <taxon>Acetobacterales</taxon>
        <taxon>Acetobacteraceae</taxon>
        <taxon>Neoroseomonas</taxon>
    </lineage>
</organism>
<evidence type="ECO:0000256" key="2">
    <source>
        <dbReference type="SAM" id="SignalP"/>
    </source>
</evidence>
<keyword evidence="2" id="KW-0732">Signal</keyword>
<dbReference type="Proteomes" id="UP001138708">
    <property type="component" value="Unassembled WGS sequence"/>
</dbReference>
<comment type="caution">
    <text evidence="3">The sequence shown here is derived from an EMBL/GenBank/DDBJ whole genome shotgun (WGS) entry which is preliminary data.</text>
</comment>
<feature type="signal peptide" evidence="2">
    <location>
        <begin position="1"/>
        <end position="21"/>
    </location>
</feature>
<gene>
    <name evidence="4" type="ORF">GWK15_12260</name>
    <name evidence="3" type="ORF">GXW75_07800</name>
</gene>
<reference evidence="3" key="3">
    <citation type="journal article" date="2021" name="Syst. Appl. Microbiol.">
        <title>Roseomonas hellenica sp. nov., isolated from roots of wild-growing Alkanna tinctoria.</title>
        <authorList>
            <person name="Rat A."/>
            <person name="Naranjo H.D."/>
            <person name="Lebbe L."/>
            <person name="Cnockaert M."/>
            <person name="Krigas N."/>
            <person name="Grigoriadou K."/>
            <person name="Maloupa E."/>
            <person name="Willems A."/>
        </authorList>
    </citation>
    <scope>NUCLEOTIDE SEQUENCE</scope>
    <source>
        <strain evidence="3">LMG 31161</strain>
    </source>
</reference>
<dbReference type="PROSITE" id="PS51257">
    <property type="entry name" value="PROKAR_LIPOPROTEIN"/>
    <property type="match status" value="1"/>
</dbReference>
<accession>A0A9X9WFN6</accession>
<evidence type="ECO:0000256" key="1">
    <source>
        <dbReference type="SAM" id="MobiDB-lite"/>
    </source>
</evidence>
<keyword evidence="5" id="KW-1185">Reference proteome</keyword>
<evidence type="ECO:0000313" key="4">
    <source>
        <dbReference type="EMBL" id="NKE17718.1"/>
    </source>
</evidence>
<evidence type="ECO:0000313" key="5">
    <source>
        <dbReference type="Proteomes" id="UP000746741"/>
    </source>
</evidence>